<dbReference type="GO" id="GO:0008301">
    <property type="term" value="F:DNA binding, bending"/>
    <property type="evidence" value="ECO:0007669"/>
    <property type="project" value="InterPro"/>
</dbReference>
<dbReference type="AlphaFoldDB" id="A0A9P8P6T6"/>
<dbReference type="Pfam" id="PF04769">
    <property type="entry name" value="MATalpha_HMGbox"/>
    <property type="match status" value="1"/>
</dbReference>
<dbReference type="InterPro" id="IPR006856">
    <property type="entry name" value="MATalpha_HMGbox"/>
</dbReference>
<evidence type="ECO:0000313" key="7">
    <source>
        <dbReference type="EMBL" id="KAH3666367.1"/>
    </source>
</evidence>
<keyword evidence="8" id="KW-1185">Reference proteome</keyword>
<dbReference type="Proteomes" id="UP000769157">
    <property type="component" value="Unassembled WGS sequence"/>
</dbReference>
<dbReference type="OrthoDB" id="5398665at2759"/>
<name>A0A9P8P6T6_9ASCO</name>
<reference evidence="7" key="1">
    <citation type="journal article" date="2021" name="Open Biol.">
        <title>Shared evolutionary footprints suggest mitochondrial oxidative damage underlies multiple complex I losses in fungi.</title>
        <authorList>
            <person name="Schikora-Tamarit M.A."/>
            <person name="Marcet-Houben M."/>
            <person name="Nosek J."/>
            <person name="Gabaldon T."/>
        </authorList>
    </citation>
    <scope>NUCLEOTIDE SEQUENCE</scope>
    <source>
        <strain evidence="7">CBS6075</strain>
    </source>
</reference>
<evidence type="ECO:0000313" key="8">
    <source>
        <dbReference type="Proteomes" id="UP000769157"/>
    </source>
</evidence>
<evidence type="ECO:0000256" key="1">
    <source>
        <dbReference type="ARBA" id="ARBA00023015"/>
    </source>
</evidence>
<proteinExistence type="inferred from homology"/>
<keyword evidence="2 5" id="KW-0238">DNA-binding</keyword>
<evidence type="ECO:0000259" key="6">
    <source>
        <dbReference type="PROSITE" id="PS51325"/>
    </source>
</evidence>
<organism evidence="7 8">
    <name type="scientific">Ogataea philodendri</name>
    <dbReference type="NCBI Taxonomy" id="1378263"/>
    <lineage>
        <taxon>Eukaryota</taxon>
        <taxon>Fungi</taxon>
        <taxon>Dikarya</taxon>
        <taxon>Ascomycota</taxon>
        <taxon>Saccharomycotina</taxon>
        <taxon>Pichiomycetes</taxon>
        <taxon>Pichiales</taxon>
        <taxon>Pichiaceae</taxon>
        <taxon>Ogataea</taxon>
    </lineage>
</organism>
<dbReference type="RefSeq" id="XP_046061563.1">
    <property type="nucleotide sequence ID" value="XM_046204531.1"/>
</dbReference>
<evidence type="ECO:0000256" key="3">
    <source>
        <dbReference type="ARBA" id="ARBA00023163"/>
    </source>
</evidence>
<accession>A0A9P8P6T6</accession>
<comment type="caution">
    <text evidence="7">The sequence shown here is derived from an EMBL/GenBank/DDBJ whole genome shotgun (WGS) entry which is preliminary data.</text>
</comment>
<comment type="similarity">
    <text evidence="5">Belongs to the MATALPHA1 family.</text>
</comment>
<evidence type="ECO:0000256" key="2">
    <source>
        <dbReference type="ARBA" id="ARBA00023125"/>
    </source>
</evidence>
<comment type="subcellular location">
    <subcellularLocation>
        <location evidence="5">Nucleus</location>
    </subcellularLocation>
</comment>
<reference evidence="7" key="2">
    <citation type="submission" date="2021-01" db="EMBL/GenBank/DDBJ databases">
        <authorList>
            <person name="Schikora-Tamarit M.A."/>
        </authorList>
    </citation>
    <scope>NUCLEOTIDE SEQUENCE</scope>
    <source>
        <strain evidence="7">CBS6075</strain>
    </source>
</reference>
<keyword evidence="1 5" id="KW-0805">Transcription regulation</keyword>
<keyword evidence="4 5" id="KW-0539">Nucleus</keyword>
<dbReference type="PROSITE" id="PS51325">
    <property type="entry name" value="ALPHA_BOX"/>
    <property type="match status" value="1"/>
</dbReference>
<keyword evidence="3 5" id="KW-0804">Transcription</keyword>
<evidence type="ECO:0000256" key="4">
    <source>
        <dbReference type="ARBA" id="ARBA00023242"/>
    </source>
</evidence>
<gene>
    <name evidence="7" type="ORF">OGAPHI_003546</name>
</gene>
<dbReference type="GO" id="GO:0005634">
    <property type="term" value="C:nucleus"/>
    <property type="evidence" value="ECO:0007669"/>
    <property type="project" value="UniProtKB-SubCell"/>
</dbReference>
<dbReference type="GO" id="GO:0045895">
    <property type="term" value="P:positive regulation of mating-type specific transcription, DNA-templated"/>
    <property type="evidence" value="ECO:0007669"/>
    <property type="project" value="InterPro"/>
</dbReference>
<feature type="domain" description="Alpha box" evidence="6">
    <location>
        <begin position="58"/>
        <end position="114"/>
    </location>
</feature>
<dbReference type="EMBL" id="JAEUBE010000262">
    <property type="protein sequence ID" value="KAH3666367.1"/>
    <property type="molecule type" value="Genomic_DNA"/>
</dbReference>
<sequence length="163" mass="19008">MSNSYQAQILFVSDFPRIPAESPYLQSLLKTYVQTQSKSCVRTKRRKNSDGNRLRNSKSRRGINGFMAFRSYYSRRVSNYHAQKLLSRALAKAWIFEKNQDIWSRYAIEYNHSHSETSFSEWLQNILMSEESLSSCDKDGGRSWSEVTTMSDIVVEDVFDTMT</sequence>
<evidence type="ECO:0000256" key="5">
    <source>
        <dbReference type="RuleBase" id="RU003516"/>
    </source>
</evidence>
<dbReference type="GeneID" id="70235511"/>
<protein>
    <recommendedName>
        <fullName evidence="6">Alpha box domain-containing protein</fullName>
    </recommendedName>
</protein>